<evidence type="ECO:0000313" key="1">
    <source>
        <dbReference type="EMBL" id="QXM06446.1"/>
    </source>
</evidence>
<reference evidence="1" key="1">
    <citation type="submission" date="2021-07" db="EMBL/GenBank/DDBJ databases">
        <title>Complete genome sequence of Crassaminicella sp. 143-21, isolated from a deep-sea hydrothermal vent.</title>
        <authorList>
            <person name="Li X."/>
        </authorList>
    </citation>
    <scope>NUCLEOTIDE SEQUENCE</scope>
    <source>
        <strain evidence="1">143-21</strain>
    </source>
</reference>
<dbReference type="Proteomes" id="UP000886818">
    <property type="component" value="Chromosome"/>
</dbReference>
<dbReference type="RefSeq" id="WP_218283142.1">
    <property type="nucleotide sequence ID" value="NZ_CP078093.1"/>
</dbReference>
<name>A0ABX8RCB4_9CLOT</name>
<organism evidence="1 2">
    <name type="scientific">Crassaminicella indica</name>
    <dbReference type="NCBI Taxonomy" id="2855394"/>
    <lineage>
        <taxon>Bacteria</taxon>
        <taxon>Bacillati</taxon>
        <taxon>Bacillota</taxon>
        <taxon>Clostridia</taxon>
        <taxon>Eubacteriales</taxon>
        <taxon>Clostridiaceae</taxon>
        <taxon>Crassaminicella</taxon>
    </lineage>
</organism>
<proteinExistence type="predicted"/>
<protein>
    <submittedName>
        <fullName evidence="1">Uncharacterized protein</fullName>
    </submittedName>
</protein>
<keyword evidence="2" id="KW-1185">Reference proteome</keyword>
<dbReference type="EMBL" id="CP078093">
    <property type="protein sequence ID" value="QXM06446.1"/>
    <property type="molecule type" value="Genomic_DNA"/>
</dbReference>
<accession>A0ABX8RCB4</accession>
<evidence type="ECO:0000313" key="2">
    <source>
        <dbReference type="Proteomes" id="UP000886818"/>
    </source>
</evidence>
<sequence>MQRSYNEEVMDHLEECGVITCIHCIGGYCDRCDQCDLYERTLMQEN</sequence>
<gene>
    <name evidence="1" type="ORF">KVH43_01345</name>
</gene>